<dbReference type="InterPro" id="IPR011330">
    <property type="entry name" value="Glyco_hydro/deAcase_b/a-brl"/>
</dbReference>
<dbReference type="SUPFAM" id="SSF88713">
    <property type="entry name" value="Glycoside hydrolase/deacetylase"/>
    <property type="match status" value="1"/>
</dbReference>
<feature type="chain" id="PRO_5039116737" description="NodB homology domain-containing protein" evidence="1">
    <location>
        <begin position="19"/>
        <end position="327"/>
    </location>
</feature>
<dbReference type="Gene3D" id="3.20.20.370">
    <property type="entry name" value="Glycoside hydrolase/deacetylase"/>
    <property type="match status" value="1"/>
</dbReference>
<gene>
    <name evidence="2" type="ORF">DPMN_078222</name>
</gene>
<dbReference type="EMBL" id="JAIWYP010000015">
    <property type="protein sequence ID" value="KAH3703191.1"/>
    <property type="molecule type" value="Genomic_DNA"/>
</dbReference>
<dbReference type="AlphaFoldDB" id="A0A9D3YNE7"/>
<organism evidence="2 3">
    <name type="scientific">Dreissena polymorpha</name>
    <name type="common">Zebra mussel</name>
    <name type="synonym">Mytilus polymorpha</name>
    <dbReference type="NCBI Taxonomy" id="45954"/>
    <lineage>
        <taxon>Eukaryota</taxon>
        <taxon>Metazoa</taxon>
        <taxon>Spiralia</taxon>
        <taxon>Lophotrochozoa</taxon>
        <taxon>Mollusca</taxon>
        <taxon>Bivalvia</taxon>
        <taxon>Autobranchia</taxon>
        <taxon>Heteroconchia</taxon>
        <taxon>Euheterodonta</taxon>
        <taxon>Imparidentia</taxon>
        <taxon>Neoheterodontei</taxon>
        <taxon>Myida</taxon>
        <taxon>Dreissenoidea</taxon>
        <taxon>Dreissenidae</taxon>
        <taxon>Dreissena</taxon>
    </lineage>
</organism>
<dbReference type="InterPro" id="IPR052740">
    <property type="entry name" value="CE4"/>
</dbReference>
<dbReference type="GO" id="GO:0005975">
    <property type="term" value="P:carbohydrate metabolic process"/>
    <property type="evidence" value="ECO:0007669"/>
    <property type="project" value="InterPro"/>
</dbReference>
<accession>A0A9D3YNE7</accession>
<evidence type="ECO:0008006" key="4">
    <source>
        <dbReference type="Google" id="ProtNLM"/>
    </source>
</evidence>
<evidence type="ECO:0000313" key="2">
    <source>
        <dbReference type="EMBL" id="KAH3703191.1"/>
    </source>
</evidence>
<proteinExistence type="predicted"/>
<keyword evidence="1" id="KW-0732">Signal</keyword>
<dbReference type="Proteomes" id="UP000828390">
    <property type="component" value="Unassembled WGS sequence"/>
</dbReference>
<dbReference type="PANTHER" id="PTHR45985:SF8">
    <property type="entry name" value="CHITIN DEACETYLASE-LIKE 9, ISOFORM A"/>
    <property type="match status" value="1"/>
</dbReference>
<dbReference type="OrthoDB" id="504708at2759"/>
<sequence>MRSLLLAVTLCILPCVLGQCNGTNCNLPNCRCFDDVNAPGKLQASSIPQIIMVNFEGTITKVNVAFYQQILQETNPNGCPVKGTFFITDEGTDYATVKTLYDQGNEFGISSIKGTTPASSTAWINEFKKVQSALVQVGLKSGDIQGVRVPQLIVGGTDQFIGMGSNGLTYDSSCVSAGYSDAPTMIWPYTYDFVPGVKCDIGNPPDIPFPGVWQMIMADLHDINGDKFPCAVPSGCRNITTKRDAFDLFFTAFQAHYTGKRTPFNMVIDPAFAANTDLRDGTIEFLQYVRAAFGDDVWILPMTKALQWIKTPVPLSGVKTFQPWGCS</sequence>
<comment type="caution">
    <text evidence="2">The sequence shown here is derived from an EMBL/GenBank/DDBJ whole genome shotgun (WGS) entry which is preliminary data.</text>
</comment>
<protein>
    <recommendedName>
        <fullName evidence="4">NodB homology domain-containing protein</fullName>
    </recommendedName>
</protein>
<evidence type="ECO:0000313" key="3">
    <source>
        <dbReference type="Proteomes" id="UP000828390"/>
    </source>
</evidence>
<reference evidence="2" key="1">
    <citation type="journal article" date="2019" name="bioRxiv">
        <title>The Genome of the Zebra Mussel, Dreissena polymorpha: A Resource for Invasive Species Research.</title>
        <authorList>
            <person name="McCartney M.A."/>
            <person name="Auch B."/>
            <person name="Kono T."/>
            <person name="Mallez S."/>
            <person name="Zhang Y."/>
            <person name="Obille A."/>
            <person name="Becker A."/>
            <person name="Abrahante J.E."/>
            <person name="Garbe J."/>
            <person name="Badalamenti J.P."/>
            <person name="Herman A."/>
            <person name="Mangelson H."/>
            <person name="Liachko I."/>
            <person name="Sullivan S."/>
            <person name="Sone E.D."/>
            <person name="Koren S."/>
            <person name="Silverstein K.A.T."/>
            <person name="Beckman K.B."/>
            <person name="Gohl D.M."/>
        </authorList>
    </citation>
    <scope>NUCLEOTIDE SEQUENCE</scope>
    <source>
        <strain evidence="2">Duluth1</strain>
        <tissue evidence="2">Whole animal</tissue>
    </source>
</reference>
<name>A0A9D3YNE7_DREPO</name>
<keyword evidence="3" id="KW-1185">Reference proteome</keyword>
<dbReference type="PANTHER" id="PTHR45985">
    <property type="match status" value="1"/>
</dbReference>
<reference evidence="2" key="2">
    <citation type="submission" date="2020-11" db="EMBL/GenBank/DDBJ databases">
        <authorList>
            <person name="McCartney M.A."/>
            <person name="Auch B."/>
            <person name="Kono T."/>
            <person name="Mallez S."/>
            <person name="Becker A."/>
            <person name="Gohl D.M."/>
            <person name="Silverstein K.A.T."/>
            <person name="Koren S."/>
            <person name="Bechman K.B."/>
            <person name="Herman A."/>
            <person name="Abrahante J.E."/>
            <person name="Garbe J."/>
        </authorList>
    </citation>
    <scope>NUCLEOTIDE SEQUENCE</scope>
    <source>
        <strain evidence="2">Duluth1</strain>
        <tissue evidence="2">Whole animal</tissue>
    </source>
</reference>
<evidence type="ECO:0000256" key="1">
    <source>
        <dbReference type="SAM" id="SignalP"/>
    </source>
</evidence>
<feature type="signal peptide" evidence="1">
    <location>
        <begin position="1"/>
        <end position="18"/>
    </location>
</feature>